<evidence type="ECO:0000313" key="2">
    <source>
        <dbReference type="EMBL" id="KAJ7639136.1"/>
    </source>
</evidence>
<proteinExistence type="predicted"/>
<keyword evidence="3" id="KW-1185">Reference proteome</keyword>
<feature type="region of interest" description="Disordered" evidence="1">
    <location>
        <begin position="148"/>
        <end position="203"/>
    </location>
</feature>
<dbReference type="AlphaFoldDB" id="A0AAD7FRU6"/>
<accession>A0AAD7FRU6</accession>
<evidence type="ECO:0000256" key="1">
    <source>
        <dbReference type="SAM" id="MobiDB-lite"/>
    </source>
</evidence>
<feature type="region of interest" description="Disordered" evidence="1">
    <location>
        <begin position="223"/>
        <end position="298"/>
    </location>
</feature>
<reference evidence="2" key="1">
    <citation type="submission" date="2023-03" db="EMBL/GenBank/DDBJ databases">
        <title>Massive genome expansion in bonnet fungi (Mycena s.s.) driven by repeated elements and novel gene families across ecological guilds.</title>
        <authorList>
            <consortium name="Lawrence Berkeley National Laboratory"/>
            <person name="Harder C.B."/>
            <person name="Miyauchi S."/>
            <person name="Viragh M."/>
            <person name="Kuo A."/>
            <person name="Thoen E."/>
            <person name="Andreopoulos B."/>
            <person name="Lu D."/>
            <person name="Skrede I."/>
            <person name="Drula E."/>
            <person name="Henrissat B."/>
            <person name="Morin E."/>
            <person name="Kohler A."/>
            <person name="Barry K."/>
            <person name="LaButti K."/>
            <person name="Morin E."/>
            <person name="Salamov A."/>
            <person name="Lipzen A."/>
            <person name="Mereny Z."/>
            <person name="Hegedus B."/>
            <person name="Baldrian P."/>
            <person name="Stursova M."/>
            <person name="Weitz H."/>
            <person name="Taylor A."/>
            <person name="Grigoriev I.V."/>
            <person name="Nagy L.G."/>
            <person name="Martin F."/>
            <person name="Kauserud H."/>
        </authorList>
    </citation>
    <scope>NUCLEOTIDE SEQUENCE</scope>
    <source>
        <strain evidence="2">9284</strain>
    </source>
</reference>
<comment type="caution">
    <text evidence="2">The sequence shown here is derived from an EMBL/GenBank/DDBJ whole genome shotgun (WGS) entry which is preliminary data.</text>
</comment>
<dbReference type="EMBL" id="JARKIF010000005">
    <property type="protein sequence ID" value="KAJ7639136.1"/>
    <property type="molecule type" value="Genomic_DNA"/>
</dbReference>
<evidence type="ECO:0000313" key="3">
    <source>
        <dbReference type="Proteomes" id="UP001221142"/>
    </source>
</evidence>
<organism evidence="2 3">
    <name type="scientific">Roridomyces roridus</name>
    <dbReference type="NCBI Taxonomy" id="1738132"/>
    <lineage>
        <taxon>Eukaryota</taxon>
        <taxon>Fungi</taxon>
        <taxon>Dikarya</taxon>
        <taxon>Basidiomycota</taxon>
        <taxon>Agaricomycotina</taxon>
        <taxon>Agaricomycetes</taxon>
        <taxon>Agaricomycetidae</taxon>
        <taxon>Agaricales</taxon>
        <taxon>Marasmiineae</taxon>
        <taxon>Mycenaceae</taxon>
        <taxon>Roridomyces</taxon>
    </lineage>
</organism>
<sequence length="378" mass="42286">MAPALATEHVVYDDPEEASEDLYRILGLENKLHVYKAIQKAIHQRVDQFLDLCVPAEGQKENLDTFLQQVLDDFPGYFRNKPDSKKRKTLLREYARRYLDVKRLELNLERPAQNIIRATRPTLKLHISPRTHSELTDVGLDVDMDSPLPNHSTRSITPEEIQVDTPPASKRRVTFAIHESPEPSPEPAREQTPSFMSLESMPECSPSSDFLFAAFASLEPSPAPDLTRLTSPEPDLSMSSPQPEFSPAPDFSVSPQPSPSPSMQPKFSPVPDFSVSSQPSLSPDPESEPEAQEQTPETWQGPIEVFLSGCYPPMPHCARPFHLAGVVEADHLRGMARWPEERLSTFLTKQDITRTPLENAALMIGFENLLGQGSVRSS</sequence>
<gene>
    <name evidence="2" type="ORF">FB45DRAFT_1001106</name>
</gene>
<dbReference type="Proteomes" id="UP001221142">
    <property type="component" value="Unassembled WGS sequence"/>
</dbReference>
<protein>
    <submittedName>
        <fullName evidence="2">Uncharacterized protein</fullName>
    </submittedName>
</protein>
<name>A0AAD7FRU6_9AGAR</name>